<organism evidence="4 5">
    <name type="scientific">Minwuia thermotolerans</name>
    <dbReference type="NCBI Taxonomy" id="2056226"/>
    <lineage>
        <taxon>Bacteria</taxon>
        <taxon>Pseudomonadati</taxon>
        <taxon>Pseudomonadota</taxon>
        <taxon>Alphaproteobacteria</taxon>
        <taxon>Minwuiales</taxon>
        <taxon>Minwuiaceae</taxon>
        <taxon>Minwuia</taxon>
    </lineage>
</organism>
<evidence type="ECO:0000256" key="1">
    <source>
        <dbReference type="ARBA" id="ARBA00006484"/>
    </source>
</evidence>
<comment type="caution">
    <text evidence="4">The sequence shown here is derived from an EMBL/GenBank/DDBJ whole genome shotgun (WGS) entry which is preliminary data.</text>
</comment>
<keyword evidence="2" id="KW-0560">Oxidoreductase</keyword>
<dbReference type="AlphaFoldDB" id="A0A2M9G201"/>
<evidence type="ECO:0000256" key="3">
    <source>
        <dbReference type="RuleBase" id="RU000363"/>
    </source>
</evidence>
<dbReference type="GO" id="GO:0016491">
    <property type="term" value="F:oxidoreductase activity"/>
    <property type="evidence" value="ECO:0007669"/>
    <property type="project" value="UniProtKB-KW"/>
</dbReference>
<comment type="similarity">
    <text evidence="1 3">Belongs to the short-chain dehydrogenases/reductases (SDR) family.</text>
</comment>
<evidence type="ECO:0000313" key="4">
    <source>
        <dbReference type="EMBL" id="PJK29748.1"/>
    </source>
</evidence>
<dbReference type="EMBL" id="PHIG01000032">
    <property type="protein sequence ID" value="PJK29748.1"/>
    <property type="molecule type" value="Genomic_DNA"/>
</dbReference>
<sequence length="251" mass="26396">MATADARTAWITGAGSGIGQAAAVALARDGFAVVASGRRPEPLNETAAIIADGGGTCVVEPLDVADPDACAAVAGRTQQRFGGIDVLVANAGLNVKDRHLDSLSVADWRQVIDVDVNGVFQCIHPVLPMMRARGGGLIVNVSSWAGRWPAYLAGAAYNAAKHAVSAMNELINMEEGGNGIRATALCPGEVYTPIMDARPVPPPPEELEKMVQMADMGEVIAWLAALPPHVCINELVISPTDNRIYRAQRIR</sequence>
<reference evidence="4 5" key="1">
    <citation type="submission" date="2017-11" db="EMBL/GenBank/DDBJ databases">
        <title>Draft genome sequence of Rhizobiales bacterium SY3-13.</title>
        <authorList>
            <person name="Sun C."/>
        </authorList>
    </citation>
    <scope>NUCLEOTIDE SEQUENCE [LARGE SCALE GENOMIC DNA]</scope>
    <source>
        <strain evidence="4 5">SY3-13</strain>
    </source>
</reference>
<protein>
    <submittedName>
        <fullName evidence="4">Oxidoreductase</fullName>
    </submittedName>
</protein>
<name>A0A2M9G201_9PROT</name>
<dbReference type="InterPro" id="IPR002347">
    <property type="entry name" value="SDR_fam"/>
</dbReference>
<evidence type="ECO:0000256" key="2">
    <source>
        <dbReference type="ARBA" id="ARBA00023002"/>
    </source>
</evidence>
<dbReference type="OrthoDB" id="9810734at2"/>
<evidence type="ECO:0000313" key="5">
    <source>
        <dbReference type="Proteomes" id="UP000229498"/>
    </source>
</evidence>
<dbReference type="Gene3D" id="3.40.50.720">
    <property type="entry name" value="NAD(P)-binding Rossmann-like Domain"/>
    <property type="match status" value="1"/>
</dbReference>
<dbReference type="PRINTS" id="PR00081">
    <property type="entry name" value="GDHRDH"/>
</dbReference>
<dbReference type="PANTHER" id="PTHR43115">
    <property type="entry name" value="DEHYDROGENASE/REDUCTASE SDR FAMILY MEMBER 11"/>
    <property type="match status" value="1"/>
</dbReference>
<dbReference type="Proteomes" id="UP000229498">
    <property type="component" value="Unassembled WGS sequence"/>
</dbReference>
<dbReference type="Pfam" id="PF00106">
    <property type="entry name" value="adh_short"/>
    <property type="match status" value="1"/>
</dbReference>
<dbReference type="SUPFAM" id="SSF51735">
    <property type="entry name" value="NAD(P)-binding Rossmann-fold domains"/>
    <property type="match status" value="1"/>
</dbReference>
<dbReference type="PANTHER" id="PTHR43115:SF4">
    <property type="entry name" value="DEHYDROGENASE_REDUCTASE SDR FAMILY MEMBER 11"/>
    <property type="match status" value="1"/>
</dbReference>
<keyword evidence="5" id="KW-1185">Reference proteome</keyword>
<dbReference type="CDD" id="cd05233">
    <property type="entry name" value="SDR_c"/>
    <property type="match status" value="1"/>
</dbReference>
<accession>A0A2M9G201</accession>
<dbReference type="RefSeq" id="WP_109793925.1">
    <property type="nucleotide sequence ID" value="NZ_PHIG01000032.1"/>
</dbReference>
<dbReference type="PRINTS" id="PR00080">
    <property type="entry name" value="SDRFAMILY"/>
</dbReference>
<gene>
    <name evidence="4" type="ORF">CVT23_11285</name>
</gene>
<dbReference type="InterPro" id="IPR036291">
    <property type="entry name" value="NAD(P)-bd_dom_sf"/>
</dbReference>
<proteinExistence type="inferred from homology"/>